<gene>
    <name evidence="2" type="ORF">CNX65_16785</name>
</gene>
<dbReference type="Proteomes" id="UP000218505">
    <property type="component" value="Chromosome"/>
</dbReference>
<organism evidence="2 3">
    <name type="scientific">Actinosynnema pretiosum</name>
    <dbReference type="NCBI Taxonomy" id="42197"/>
    <lineage>
        <taxon>Bacteria</taxon>
        <taxon>Bacillati</taxon>
        <taxon>Actinomycetota</taxon>
        <taxon>Actinomycetes</taxon>
        <taxon>Pseudonocardiales</taxon>
        <taxon>Pseudonocardiaceae</taxon>
        <taxon>Actinosynnema</taxon>
    </lineage>
</organism>
<evidence type="ECO:0000313" key="2">
    <source>
        <dbReference type="EMBL" id="ATE54730.1"/>
    </source>
</evidence>
<accession>A0A290Z6T0</accession>
<evidence type="ECO:0000313" key="3">
    <source>
        <dbReference type="Proteomes" id="UP000218505"/>
    </source>
</evidence>
<protein>
    <submittedName>
        <fullName evidence="2">Uncharacterized protein</fullName>
    </submittedName>
</protein>
<reference evidence="2" key="1">
    <citation type="submission" date="2017-09" db="EMBL/GenBank/DDBJ databases">
        <title>Complete Genome Sequence of ansamitocin-producing Bacterium Actinosynnema pretiosum X47.</title>
        <authorList>
            <person name="Cao G."/>
            <person name="Zong G."/>
            <person name="Zhong C."/>
            <person name="Fu J."/>
        </authorList>
    </citation>
    <scope>NUCLEOTIDE SEQUENCE [LARGE SCALE GENOMIC DNA]</scope>
    <source>
        <strain evidence="2">X47</strain>
    </source>
</reference>
<dbReference type="AlphaFoldDB" id="A0A290Z6T0"/>
<sequence>MGTGGAGHSRSAEGNPSDTTKTTTEVDVVRKELLSGLVLTAALAAAPLALAGTASAEEGCRYYYTSMFPGPNGETKGYGDYTEGDADPEGRVCRDGWWSWPEGEQNPWDPGIAG</sequence>
<keyword evidence="3" id="KW-1185">Reference proteome</keyword>
<name>A0A290Z6T0_9PSEU</name>
<proteinExistence type="predicted"/>
<evidence type="ECO:0000256" key="1">
    <source>
        <dbReference type="SAM" id="MobiDB-lite"/>
    </source>
</evidence>
<dbReference type="KEGG" id="apre:CNX65_16785"/>
<dbReference type="EMBL" id="CP023445">
    <property type="protein sequence ID" value="ATE54730.1"/>
    <property type="molecule type" value="Genomic_DNA"/>
</dbReference>
<feature type="region of interest" description="Disordered" evidence="1">
    <location>
        <begin position="1"/>
        <end position="24"/>
    </location>
</feature>